<evidence type="ECO:0000313" key="2">
    <source>
        <dbReference type="Proteomes" id="UP000018209"/>
    </source>
</evidence>
<dbReference type="EMBL" id="BASM01000001">
    <property type="protein sequence ID" value="GAD25082.1"/>
    <property type="molecule type" value="Genomic_DNA"/>
</dbReference>
<name>A0ABQ0ISB4_GLUTH</name>
<evidence type="ECO:0008006" key="3">
    <source>
        <dbReference type="Google" id="ProtNLM"/>
    </source>
</evidence>
<sequence length="39" mass="4543">MHLCHFVARLLIQRYAFLRFHQSAMSIQLGGRMIVLADV</sequence>
<proteinExistence type="predicted"/>
<organism evidence="1 2">
    <name type="scientific">Gluconobacter thailandicus NBRC 3257</name>
    <dbReference type="NCBI Taxonomy" id="1381097"/>
    <lineage>
        <taxon>Bacteria</taxon>
        <taxon>Pseudomonadati</taxon>
        <taxon>Pseudomonadota</taxon>
        <taxon>Alphaproteobacteria</taxon>
        <taxon>Acetobacterales</taxon>
        <taxon>Acetobacteraceae</taxon>
        <taxon>Gluconobacter</taxon>
    </lineage>
</organism>
<evidence type="ECO:0000313" key="1">
    <source>
        <dbReference type="EMBL" id="GAD25082.1"/>
    </source>
</evidence>
<gene>
    <name evidence="1" type="ORF">NBRC3257_0081</name>
</gene>
<protein>
    <recommendedName>
        <fullName evidence="3">Transposase</fullName>
    </recommendedName>
</protein>
<accession>A0ABQ0ISB4</accession>
<dbReference type="Proteomes" id="UP000018209">
    <property type="component" value="Unassembled WGS sequence"/>
</dbReference>
<reference evidence="1 2" key="1">
    <citation type="submission" date="2013-08" db="EMBL/GenBank/DDBJ databases">
        <title>Gluconobacter thailandicus NBRC 3257 whole genome sequence.</title>
        <authorList>
            <person name="Matsutani M."/>
            <person name="Yakushi T."/>
            <person name="Matsushita K."/>
        </authorList>
    </citation>
    <scope>NUCLEOTIDE SEQUENCE [LARGE SCALE GENOMIC DNA]</scope>
    <source>
        <strain evidence="1 2">NBRC 3257</strain>
    </source>
</reference>
<keyword evidence="2" id="KW-1185">Reference proteome</keyword>
<comment type="caution">
    <text evidence="1">The sequence shown here is derived from an EMBL/GenBank/DDBJ whole genome shotgun (WGS) entry which is preliminary data.</text>
</comment>